<protein>
    <submittedName>
        <fullName evidence="3">Uncharacterized protein</fullName>
    </submittedName>
</protein>
<gene>
    <name evidence="2" type="ORF">UFOVP127_183</name>
    <name evidence="3" type="ORF">UFOVP276_46</name>
</gene>
<dbReference type="EMBL" id="LR796249">
    <property type="protein sequence ID" value="CAB4131619.1"/>
    <property type="molecule type" value="Genomic_DNA"/>
</dbReference>
<dbReference type="EMBL" id="LR796294">
    <property type="protein sequence ID" value="CAB4135015.1"/>
    <property type="molecule type" value="Genomic_DNA"/>
</dbReference>
<sequence>MDTFLSDLYDRGVVKVAVAGPSTPSSPEASAVKPLDAETKAPAKKVTPPEMPTKSEEKSEAEKKAEMIVTAMRAVRDAPQHIKQAAAKYVGQKLVRR</sequence>
<feature type="region of interest" description="Disordered" evidence="1">
    <location>
        <begin position="18"/>
        <end position="64"/>
    </location>
</feature>
<name>A0A6J5LL95_9CAUD</name>
<evidence type="ECO:0000313" key="2">
    <source>
        <dbReference type="EMBL" id="CAB4131619.1"/>
    </source>
</evidence>
<feature type="compositionally biased region" description="Basic and acidic residues" evidence="1">
    <location>
        <begin position="53"/>
        <end position="64"/>
    </location>
</feature>
<evidence type="ECO:0000256" key="1">
    <source>
        <dbReference type="SAM" id="MobiDB-lite"/>
    </source>
</evidence>
<organism evidence="3">
    <name type="scientific">uncultured Caudovirales phage</name>
    <dbReference type="NCBI Taxonomy" id="2100421"/>
    <lineage>
        <taxon>Viruses</taxon>
        <taxon>Duplodnaviria</taxon>
        <taxon>Heunggongvirae</taxon>
        <taxon>Uroviricota</taxon>
        <taxon>Caudoviricetes</taxon>
        <taxon>Peduoviridae</taxon>
        <taxon>Maltschvirus</taxon>
        <taxon>Maltschvirus maltsch</taxon>
    </lineage>
</organism>
<proteinExistence type="predicted"/>
<reference evidence="3" key="1">
    <citation type="submission" date="2020-04" db="EMBL/GenBank/DDBJ databases">
        <authorList>
            <person name="Chiriac C."/>
            <person name="Salcher M."/>
            <person name="Ghai R."/>
            <person name="Kavagutti S V."/>
        </authorList>
    </citation>
    <scope>NUCLEOTIDE SEQUENCE</scope>
</reference>
<accession>A0A6J5LL95</accession>
<evidence type="ECO:0000313" key="3">
    <source>
        <dbReference type="EMBL" id="CAB4135015.1"/>
    </source>
</evidence>